<evidence type="ECO:0000256" key="3">
    <source>
        <dbReference type="ARBA" id="ARBA00022692"/>
    </source>
</evidence>
<evidence type="ECO:0000313" key="8">
    <source>
        <dbReference type="Proteomes" id="UP000531594"/>
    </source>
</evidence>
<accession>A0A7X0HUY6</accession>
<feature type="transmembrane region" description="Helical" evidence="6">
    <location>
        <begin position="126"/>
        <end position="148"/>
    </location>
</feature>
<evidence type="ECO:0000256" key="1">
    <source>
        <dbReference type="ARBA" id="ARBA00004141"/>
    </source>
</evidence>
<keyword evidence="8" id="KW-1185">Reference proteome</keyword>
<keyword evidence="5 6" id="KW-0472">Membrane</keyword>
<feature type="transmembrane region" description="Helical" evidence="6">
    <location>
        <begin position="42"/>
        <end position="62"/>
    </location>
</feature>
<dbReference type="EMBL" id="JACHGK010000011">
    <property type="protein sequence ID" value="MBB6446387.1"/>
    <property type="molecule type" value="Genomic_DNA"/>
</dbReference>
<dbReference type="AlphaFoldDB" id="A0A7X0HUY6"/>
<name>A0A7X0HUY6_9BACI</name>
<feature type="transmembrane region" description="Helical" evidence="6">
    <location>
        <begin position="207"/>
        <end position="228"/>
    </location>
</feature>
<feature type="transmembrane region" description="Helical" evidence="6">
    <location>
        <begin position="169"/>
        <end position="187"/>
    </location>
</feature>
<dbReference type="PANTHER" id="PTHR11101:SF80">
    <property type="entry name" value="PHOSPHATE TRANSPORTER"/>
    <property type="match status" value="1"/>
</dbReference>
<evidence type="ECO:0000256" key="4">
    <source>
        <dbReference type="ARBA" id="ARBA00022989"/>
    </source>
</evidence>
<feature type="transmembrane region" description="Helical" evidence="6">
    <location>
        <begin position="74"/>
        <end position="94"/>
    </location>
</feature>
<evidence type="ECO:0000256" key="5">
    <source>
        <dbReference type="ARBA" id="ARBA00023136"/>
    </source>
</evidence>
<dbReference type="Pfam" id="PF01384">
    <property type="entry name" value="PHO4"/>
    <property type="match status" value="1"/>
</dbReference>
<dbReference type="GO" id="GO:0005315">
    <property type="term" value="F:phosphate transmembrane transporter activity"/>
    <property type="evidence" value="ECO:0007669"/>
    <property type="project" value="InterPro"/>
</dbReference>
<sequence>MILTYLSGIVALFFAMNIGASGAAASISVAYGSGAIASRKKALLICGIAIFLGAVTGGSEVAKTIGSGIIPQDLLTAKVVLIILSSAALSLFLANLLGIPLSTSEITVGSIVGVGIAQQALYIKNIFVIAAFWVIVPVVAFTIAFLLGKLIAVVNKKYPQLREKRAQKILAVFVVIVGFFEAFSAGMNNVANAIGPLVGAHLISMNTGIVLGGFFIAMGAILLGGNVLQTNAKKITRFSLLEGGTISGTGSLLVITASLFGLPVPLTQVTSTAIMGIGVAKKGKNTVNKQVISKIVKVWVVSPIVSLVISYSLIKIFVDSDIYTIIVLLSVSVATFGILSLVKTIKKENSSYVEQGEGI</sequence>
<dbReference type="RefSeq" id="WP_281391842.1">
    <property type="nucleotide sequence ID" value="NZ_JACHGK010000011.1"/>
</dbReference>
<dbReference type="Proteomes" id="UP000531594">
    <property type="component" value="Unassembled WGS sequence"/>
</dbReference>
<dbReference type="GO" id="GO:0035435">
    <property type="term" value="P:phosphate ion transmembrane transport"/>
    <property type="evidence" value="ECO:0007669"/>
    <property type="project" value="TreeGrafter"/>
</dbReference>
<feature type="transmembrane region" description="Helical" evidence="6">
    <location>
        <begin position="322"/>
        <end position="342"/>
    </location>
</feature>
<dbReference type="PANTHER" id="PTHR11101">
    <property type="entry name" value="PHOSPHATE TRANSPORTER"/>
    <property type="match status" value="1"/>
</dbReference>
<feature type="transmembrane region" description="Helical" evidence="6">
    <location>
        <begin position="295"/>
        <end position="316"/>
    </location>
</feature>
<keyword evidence="4 6" id="KW-1133">Transmembrane helix</keyword>
<comment type="caution">
    <text evidence="7">The sequence shown here is derived from an EMBL/GenBank/DDBJ whole genome shotgun (WGS) entry which is preliminary data.</text>
</comment>
<comment type="subcellular location">
    <subcellularLocation>
        <location evidence="1">Membrane</location>
        <topology evidence="1">Multi-pass membrane protein</topology>
    </subcellularLocation>
</comment>
<keyword evidence="2" id="KW-0813">Transport</keyword>
<evidence type="ECO:0000256" key="2">
    <source>
        <dbReference type="ARBA" id="ARBA00022448"/>
    </source>
</evidence>
<protein>
    <submittedName>
        <fullName evidence="7">Sulfate permease</fullName>
    </submittedName>
</protein>
<dbReference type="GO" id="GO:0016020">
    <property type="term" value="C:membrane"/>
    <property type="evidence" value="ECO:0007669"/>
    <property type="project" value="UniProtKB-SubCell"/>
</dbReference>
<evidence type="ECO:0000313" key="7">
    <source>
        <dbReference type="EMBL" id="MBB6446387.1"/>
    </source>
</evidence>
<reference evidence="7 8" key="1">
    <citation type="submission" date="2020-08" db="EMBL/GenBank/DDBJ databases">
        <title>Genomic Encyclopedia of Type Strains, Phase IV (KMG-IV): sequencing the most valuable type-strain genomes for metagenomic binning, comparative biology and taxonomic classification.</title>
        <authorList>
            <person name="Goeker M."/>
        </authorList>
    </citation>
    <scope>NUCLEOTIDE SEQUENCE [LARGE SCALE GENOMIC DNA]</scope>
    <source>
        <strain evidence="7 8">DSM 5391</strain>
    </source>
</reference>
<proteinExistence type="predicted"/>
<dbReference type="InterPro" id="IPR001204">
    <property type="entry name" value="Phos_transporter"/>
</dbReference>
<evidence type="ECO:0000256" key="6">
    <source>
        <dbReference type="SAM" id="Phobius"/>
    </source>
</evidence>
<gene>
    <name evidence="7" type="ORF">HNR53_003046</name>
</gene>
<organism evidence="7 8">
    <name type="scientific">Bacillus benzoevorans</name>
    <dbReference type="NCBI Taxonomy" id="1456"/>
    <lineage>
        <taxon>Bacteria</taxon>
        <taxon>Bacillati</taxon>
        <taxon>Bacillota</taxon>
        <taxon>Bacilli</taxon>
        <taxon>Bacillales</taxon>
        <taxon>Bacillaceae</taxon>
        <taxon>Bacillus</taxon>
    </lineage>
</organism>
<keyword evidence="3 6" id="KW-0812">Transmembrane</keyword>